<evidence type="ECO:0000256" key="1">
    <source>
        <dbReference type="ARBA" id="ARBA00022801"/>
    </source>
</evidence>
<dbReference type="PRINTS" id="PR00412">
    <property type="entry name" value="EPOXHYDRLASE"/>
</dbReference>
<dbReference type="RefSeq" id="WP_189050547.1">
    <property type="nucleotide sequence ID" value="NZ_BMJQ01000014.1"/>
</dbReference>
<dbReference type="Pfam" id="PF00561">
    <property type="entry name" value="Abhydrolase_1"/>
    <property type="match status" value="1"/>
</dbReference>
<gene>
    <name evidence="3" type="ORF">GCM10011611_48010</name>
</gene>
<keyword evidence="4" id="KW-1185">Reference proteome</keyword>
<keyword evidence="1 3" id="KW-0378">Hydrolase</keyword>
<evidence type="ECO:0000259" key="2">
    <source>
        <dbReference type="Pfam" id="PF00561"/>
    </source>
</evidence>
<dbReference type="InterPro" id="IPR051340">
    <property type="entry name" value="Haloalkane_dehalogenase"/>
</dbReference>
<dbReference type="GO" id="GO:0004301">
    <property type="term" value="F:epoxide hydrolase activity"/>
    <property type="evidence" value="ECO:0007669"/>
    <property type="project" value="TreeGrafter"/>
</dbReference>
<comment type="caution">
    <text evidence="3">The sequence shown here is derived from an EMBL/GenBank/DDBJ whole genome shotgun (WGS) entry which is preliminary data.</text>
</comment>
<organism evidence="3 4">
    <name type="scientific">Aliidongia dinghuensis</name>
    <dbReference type="NCBI Taxonomy" id="1867774"/>
    <lineage>
        <taxon>Bacteria</taxon>
        <taxon>Pseudomonadati</taxon>
        <taxon>Pseudomonadota</taxon>
        <taxon>Alphaproteobacteria</taxon>
        <taxon>Rhodospirillales</taxon>
        <taxon>Dongiaceae</taxon>
        <taxon>Aliidongia</taxon>
    </lineage>
</organism>
<dbReference type="InterPro" id="IPR000639">
    <property type="entry name" value="Epox_hydrolase-like"/>
</dbReference>
<dbReference type="AlphaFoldDB" id="A0A8J3E778"/>
<name>A0A8J3E778_9PROT</name>
<dbReference type="PANTHER" id="PTHR42977:SF3">
    <property type="entry name" value="AB HYDROLASE-1 DOMAIN-CONTAINING PROTEIN"/>
    <property type="match status" value="1"/>
</dbReference>
<dbReference type="InterPro" id="IPR000073">
    <property type="entry name" value="AB_hydrolase_1"/>
</dbReference>
<feature type="domain" description="AB hydrolase-1" evidence="2">
    <location>
        <begin position="70"/>
        <end position="313"/>
    </location>
</feature>
<dbReference type="EMBL" id="BMJQ01000014">
    <property type="protein sequence ID" value="GGF36033.1"/>
    <property type="molecule type" value="Genomic_DNA"/>
</dbReference>
<dbReference type="InterPro" id="IPR029058">
    <property type="entry name" value="AB_hydrolase_fold"/>
</dbReference>
<protein>
    <submittedName>
        <fullName evidence="3">Alpha/beta hydrolase</fullName>
    </submittedName>
</protein>
<accession>A0A8J3E778</accession>
<reference evidence="3" key="1">
    <citation type="journal article" date="2014" name="Int. J. Syst. Evol. Microbiol.">
        <title>Complete genome sequence of Corynebacterium casei LMG S-19264T (=DSM 44701T), isolated from a smear-ripened cheese.</title>
        <authorList>
            <consortium name="US DOE Joint Genome Institute (JGI-PGF)"/>
            <person name="Walter F."/>
            <person name="Albersmeier A."/>
            <person name="Kalinowski J."/>
            <person name="Ruckert C."/>
        </authorList>
    </citation>
    <scope>NUCLEOTIDE SEQUENCE</scope>
    <source>
        <strain evidence="3">CGMCC 1.15725</strain>
    </source>
</reference>
<evidence type="ECO:0000313" key="4">
    <source>
        <dbReference type="Proteomes" id="UP000646365"/>
    </source>
</evidence>
<reference evidence="3" key="2">
    <citation type="submission" date="2020-09" db="EMBL/GenBank/DDBJ databases">
        <authorList>
            <person name="Sun Q."/>
            <person name="Zhou Y."/>
        </authorList>
    </citation>
    <scope>NUCLEOTIDE SEQUENCE</scope>
    <source>
        <strain evidence="3">CGMCC 1.15725</strain>
    </source>
</reference>
<dbReference type="Proteomes" id="UP000646365">
    <property type="component" value="Unassembled WGS sequence"/>
</dbReference>
<dbReference type="Gene3D" id="3.40.50.1820">
    <property type="entry name" value="alpha/beta hydrolase"/>
    <property type="match status" value="1"/>
</dbReference>
<dbReference type="PANTHER" id="PTHR42977">
    <property type="entry name" value="HYDROLASE-RELATED"/>
    <property type="match status" value="1"/>
</dbReference>
<sequence length="331" mass="36743">MRRSDFIRGGALLGLVGAAGFGARAEEKKAAARPGPAEASGHVPTPTFYRTETVEGIPIFYREAGRPGSPVVMLLHGWPSSSRMYRDLIPLLADKYHVIAPDYPGFGQSGVPPRSTYDYSFDSTGQILDAFLQKLQIEKFALYASDIGGPIGYRLMLKKPGRMTALIAQNSPAYRSPNPYFKTLAQYWKDGSAESRQAARVYISPEAIKRLYVFGVKDEARIDPDNWLIDNCLMSRPGVDEINLDILHDIGGDGPVLLKAQDYFREHRPPTLVVTGANDEVFSGEYMKKYRDFLPDAEIHLLDTGHFALEDHASEIASLALDFLGRTIRND</sequence>
<proteinExistence type="predicted"/>
<dbReference type="PRINTS" id="PR00111">
    <property type="entry name" value="ABHYDROLASE"/>
</dbReference>
<dbReference type="SUPFAM" id="SSF53474">
    <property type="entry name" value="alpha/beta-Hydrolases"/>
    <property type="match status" value="1"/>
</dbReference>
<evidence type="ECO:0000313" key="3">
    <source>
        <dbReference type="EMBL" id="GGF36033.1"/>
    </source>
</evidence>